<keyword evidence="6 11" id="KW-0238">DNA-binding</keyword>
<accession>A0A329MQ42</accession>
<evidence type="ECO:0000313" key="11">
    <source>
        <dbReference type="EMBL" id="RAV22091.1"/>
    </source>
</evidence>
<dbReference type="GO" id="GO:0003700">
    <property type="term" value="F:DNA-binding transcription factor activity"/>
    <property type="evidence" value="ECO:0007669"/>
    <property type="project" value="InterPro"/>
</dbReference>
<evidence type="ECO:0000259" key="10">
    <source>
        <dbReference type="PROSITE" id="PS50110"/>
    </source>
</evidence>
<dbReference type="SUPFAM" id="SSF52172">
    <property type="entry name" value="CheY-like"/>
    <property type="match status" value="1"/>
</dbReference>
<dbReference type="InterPro" id="IPR018060">
    <property type="entry name" value="HTH_AraC"/>
</dbReference>
<proteinExistence type="predicted"/>
<evidence type="ECO:0000256" key="3">
    <source>
        <dbReference type="ARBA" id="ARBA00022553"/>
    </source>
</evidence>
<dbReference type="SMART" id="SM00448">
    <property type="entry name" value="REC"/>
    <property type="match status" value="1"/>
</dbReference>
<evidence type="ECO:0000256" key="7">
    <source>
        <dbReference type="ARBA" id="ARBA00023163"/>
    </source>
</evidence>
<dbReference type="InterPro" id="IPR011006">
    <property type="entry name" value="CheY-like_superfamily"/>
</dbReference>
<keyword evidence="2" id="KW-0963">Cytoplasm</keyword>
<keyword evidence="4" id="KW-0902">Two-component regulatory system</keyword>
<comment type="subcellular location">
    <subcellularLocation>
        <location evidence="1">Cytoplasm</location>
    </subcellularLocation>
</comment>
<dbReference type="PANTHER" id="PTHR42713:SF3">
    <property type="entry name" value="TRANSCRIPTIONAL REGULATORY PROTEIN HPTR"/>
    <property type="match status" value="1"/>
</dbReference>
<dbReference type="PRINTS" id="PR00032">
    <property type="entry name" value="HTHARAC"/>
</dbReference>
<dbReference type="PROSITE" id="PS01124">
    <property type="entry name" value="HTH_ARAC_FAMILY_2"/>
    <property type="match status" value="1"/>
</dbReference>
<dbReference type="PANTHER" id="PTHR42713">
    <property type="entry name" value="HISTIDINE KINASE-RELATED"/>
    <property type="match status" value="1"/>
</dbReference>
<evidence type="ECO:0000259" key="9">
    <source>
        <dbReference type="PROSITE" id="PS01124"/>
    </source>
</evidence>
<evidence type="ECO:0000256" key="8">
    <source>
        <dbReference type="PROSITE-ProRule" id="PRU00169"/>
    </source>
</evidence>
<dbReference type="Gene3D" id="3.40.50.2300">
    <property type="match status" value="1"/>
</dbReference>
<dbReference type="CDD" id="cd17536">
    <property type="entry name" value="REC_YesN-like"/>
    <property type="match status" value="1"/>
</dbReference>
<feature type="modified residue" description="4-aspartylphosphate" evidence="8">
    <location>
        <position position="55"/>
    </location>
</feature>
<dbReference type="SUPFAM" id="SSF46689">
    <property type="entry name" value="Homeodomain-like"/>
    <property type="match status" value="2"/>
</dbReference>
<name>A0A329MQ42_9BACL</name>
<evidence type="ECO:0000256" key="1">
    <source>
        <dbReference type="ARBA" id="ARBA00004496"/>
    </source>
</evidence>
<keyword evidence="3 8" id="KW-0597">Phosphoprotein</keyword>
<dbReference type="PROSITE" id="PS00041">
    <property type="entry name" value="HTH_ARAC_FAMILY_1"/>
    <property type="match status" value="1"/>
</dbReference>
<dbReference type="GO" id="GO:0005737">
    <property type="term" value="C:cytoplasm"/>
    <property type="evidence" value="ECO:0007669"/>
    <property type="project" value="UniProtKB-SubCell"/>
</dbReference>
<dbReference type="Proteomes" id="UP000250369">
    <property type="component" value="Unassembled WGS sequence"/>
</dbReference>
<dbReference type="SMART" id="SM00342">
    <property type="entry name" value="HTH_ARAC"/>
    <property type="match status" value="1"/>
</dbReference>
<keyword evidence="7" id="KW-0804">Transcription</keyword>
<dbReference type="InterPro" id="IPR020449">
    <property type="entry name" value="Tscrpt_reg_AraC-type_HTH"/>
</dbReference>
<organism evidence="11 12">
    <name type="scientific">Paenibacillus contaminans</name>
    <dbReference type="NCBI Taxonomy" id="450362"/>
    <lineage>
        <taxon>Bacteria</taxon>
        <taxon>Bacillati</taxon>
        <taxon>Bacillota</taxon>
        <taxon>Bacilli</taxon>
        <taxon>Bacillales</taxon>
        <taxon>Paenibacillaceae</taxon>
        <taxon>Paenibacillus</taxon>
    </lineage>
</organism>
<dbReference type="Pfam" id="PF12833">
    <property type="entry name" value="HTH_18"/>
    <property type="match status" value="1"/>
</dbReference>
<dbReference type="InterPro" id="IPR009057">
    <property type="entry name" value="Homeodomain-like_sf"/>
</dbReference>
<dbReference type="Pfam" id="PF00072">
    <property type="entry name" value="Response_reg"/>
    <property type="match status" value="1"/>
</dbReference>
<sequence length="266" mass="30699">MYKIVIVEDEWLVREGLKQTIPWSDLGCEIAGEAEDGEAALELLEQAVPDIMLSDIRMPTMDGIELARRVSERWPEVNIVFLTGFDDFAYAQQAVRLGAADYVLKPTNPDELEKVVRRITSKLDEARSKRQLAEQQDKHWAEGRPVVAGLDKRETGESREFQQIMDYLLTHFQEDVPLQSMADRMKVSESHFSRLFKKHVGVSFLEYVTNLRVQAAKELLADPRFKMYEIAERVGYQDSRYFSQIFRKSTGETPSEYRKRLGISTV</sequence>
<evidence type="ECO:0000313" key="12">
    <source>
        <dbReference type="Proteomes" id="UP000250369"/>
    </source>
</evidence>
<dbReference type="InterPro" id="IPR018062">
    <property type="entry name" value="HTH_AraC-typ_CS"/>
</dbReference>
<reference evidence="11 12" key="1">
    <citation type="journal article" date="2009" name="Int. J. Syst. Evol. Microbiol.">
        <title>Paenibacillus contaminans sp. nov., isolated from a contaminated laboratory plate.</title>
        <authorList>
            <person name="Chou J.H."/>
            <person name="Lee J.H."/>
            <person name="Lin M.C."/>
            <person name="Chang P.S."/>
            <person name="Arun A.B."/>
            <person name="Young C.C."/>
            <person name="Chen W.M."/>
        </authorList>
    </citation>
    <scope>NUCLEOTIDE SEQUENCE [LARGE SCALE GENOMIC DNA]</scope>
    <source>
        <strain evidence="11 12">CKOBP-6</strain>
    </source>
</reference>
<keyword evidence="5" id="KW-0805">Transcription regulation</keyword>
<evidence type="ECO:0000256" key="4">
    <source>
        <dbReference type="ARBA" id="ARBA00023012"/>
    </source>
</evidence>
<evidence type="ECO:0000256" key="2">
    <source>
        <dbReference type="ARBA" id="ARBA00022490"/>
    </source>
</evidence>
<dbReference type="AlphaFoldDB" id="A0A329MQ42"/>
<comment type="caution">
    <text evidence="11">The sequence shown here is derived from an EMBL/GenBank/DDBJ whole genome shotgun (WGS) entry which is preliminary data.</text>
</comment>
<feature type="domain" description="Response regulatory" evidence="10">
    <location>
        <begin position="3"/>
        <end position="120"/>
    </location>
</feature>
<feature type="domain" description="HTH araC/xylS-type" evidence="9">
    <location>
        <begin position="162"/>
        <end position="260"/>
    </location>
</feature>
<evidence type="ECO:0000256" key="5">
    <source>
        <dbReference type="ARBA" id="ARBA00023015"/>
    </source>
</evidence>
<evidence type="ECO:0000256" key="6">
    <source>
        <dbReference type="ARBA" id="ARBA00023125"/>
    </source>
</evidence>
<dbReference type="OrthoDB" id="2666291at2"/>
<protein>
    <submittedName>
        <fullName evidence="11">DNA-binding response regulator</fullName>
    </submittedName>
</protein>
<gene>
    <name evidence="11" type="ORF">DQG23_08645</name>
</gene>
<dbReference type="GO" id="GO:0000160">
    <property type="term" value="P:phosphorelay signal transduction system"/>
    <property type="evidence" value="ECO:0007669"/>
    <property type="project" value="UniProtKB-KW"/>
</dbReference>
<dbReference type="PROSITE" id="PS50110">
    <property type="entry name" value="RESPONSE_REGULATORY"/>
    <property type="match status" value="1"/>
</dbReference>
<dbReference type="GO" id="GO:0043565">
    <property type="term" value="F:sequence-specific DNA binding"/>
    <property type="evidence" value="ECO:0007669"/>
    <property type="project" value="InterPro"/>
</dbReference>
<dbReference type="EMBL" id="QMFB01000003">
    <property type="protein sequence ID" value="RAV22091.1"/>
    <property type="molecule type" value="Genomic_DNA"/>
</dbReference>
<keyword evidence="12" id="KW-1185">Reference proteome</keyword>
<dbReference type="InterPro" id="IPR001789">
    <property type="entry name" value="Sig_transdc_resp-reg_receiver"/>
</dbReference>
<dbReference type="InterPro" id="IPR051552">
    <property type="entry name" value="HptR"/>
</dbReference>
<dbReference type="Gene3D" id="1.10.10.60">
    <property type="entry name" value="Homeodomain-like"/>
    <property type="match status" value="2"/>
</dbReference>
<dbReference type="RefSeq" id="WP_113030400.1">
    <property type="nucleotide sequence ID" value="NZ_QMFB01000003.1"/>
</dbReference>